<evidence type="ECO:0000259" key="13">
    <source>
        <dbReference type="Pfam" id="PF07475"/>
    </source>
</evidence>
<evidence type="ECO:0000256" key="3">
    <source>
        <dbReference type="ARBA" id="ARBA00022527"/>
    </source>
</evidence>
<dbReference type="GO" id="GO:0006109">
    <property type="term" value="P:regulation of carbohydrate metabolic process"/>
    <property type="evidence" value="ECO:0007669"/>
    <property type="project" value="UniProtKB-UniRule"/>
</dbReference>
<comment type="similarity">
    <text evidence="2 11">Belongs to the HPrK/P family.</text>
</comment>
<dbReference type="PANTHER" id="PTHR30305:SF1">
    <property type="entry name" value="HPR KINASE_PHOSPHORYLASE"/>
    <property type="match status" value="1"/>
</dbReference>
<feature type="domain" description="HPr(Ser) kinase/phosphorylase N-terminal" evidence="12">
    <location>
        <begin position="5"/>
        <end position="129"/>
    </location>
</feature>
<feature type="region of interest" description="Important for the catalytic mechanism of both phosphorylation and dephosphorylation" evidence="11">
    <location>
        <begin position="203"/>
        <end position="212"/>
    </location>
</feature>
<evidence type="ECO:0000256" key="10">
    <source>
        <dbReference type="ARBA" id="ARBA00047657"/>
    </source>
</evidence>
<keyword evidence="6 11" id="KW-0418">Kinase</keyword>
<dbReference type="RefSeq" id="WP_119117406.1">
    <property type="nucleotide sequence ID" value="NZ_QWVS01000019.1"/>
</dbReference>
<evidence type="ECO:0000256" key="7">
    <source>
        <dbReference type="ARBA" id="ARBA00022840"/>
    </source>
</evidence>
<evidence type="ECO:0000259" key="12">
    <source>
        <dbReference type="Pfam" id="PF02603"/>
    </source>
</evidence>
<dbReference type="EC" id="2.7.11.-" evidence="11"/>
<dbReference type="NCBIfam" id="TIGR00679">
    <property type="entry name" value="hpr-ser"/>
    <property type="match status" value="1"/>
</dbReference>
<dbReference type="CDD" id="cd01918">
    <property type="entry name" value="HprK_C"/>
    <property type="match status" value="1"/>
</dbReference>
<feature type="binding site" evidence="11">
    <location>
        <begin position="155"/>
        <end position="162"/>
    </location>
    <ligand>
        <name>ATP</name>
        <dbReference type="ChEBI" id="CHEBI:30616"/>
    </ligand>
</feature>
<keyword evidence="8 11" id="KW-0511">Multifunctional enzyme</keyword>
<comment type="domain">
    <text evidence="11">The Walker A ATP-binding motif also binds Pi and PPi.</text>
</comment>
<evidence type="ECO:0000256" key="6">
    <source>
        <dbReference type="ARBA" id="ARBA00022777"/>
    </source>
</evidence>
<comment type="cofactor">
    <cofactor evidence="11">
        <name>Mg(2+)</name>
        <dbReference type="ChEBI" id="CHEBI:18420"/>
    </cofactor>
</comment>
<reference evidence="14 15" key="1">
    <citation type="submission" date="2018-08" db="EMBL/GenBank/DDBJ databases">
        <title>Bacillus jemisoniae sp. nov., Bacillus chryseoplanitiae sp. nov., Bacillus resnikiae sp. nov., and Bacillus frankliniae sp. nov., isolated from Viking spacecraft and associated surfaces.</title>
        <authorList>
            <person name="Seuylemezian A."/>
            <person name="Vaishampayan P."/>
        </authorList>
    </citation>
    <scope>NUCLEOTIDE SEQUENCE [LARGE SCALE GENOMIC DNA]</scope>
    <source>
        <strain evidence="14 15">MA001</strain>
    </source>
</reference>
<dbReference type="Pfam" id="PF02603">
    <property type="entry name" value="Hpr_kinase_N"/>
    <property type="match status" value="1"/>
</dbReference>
<comment type="caution">
    <text evidence="11">Lacks conserved residue(s) required for the propagation of feature annotation.</text>
</comment>
<name>A0A398B716_9BACI</name>
<dbReference type="InterPro" id="IPR011126">
    <property type="entry name" value="Hpr_kin/Pase_Hpr_N"/>
</dbReference>
<feature type="region of interest" description="Important for the catalytic mechanism of dephosphorylation" evidence="11">
    <location>
        <begin position="266"/>
        <end position="271"/>
    </location>
</feature>
<gene>
    <name evidence="11" type="primary">hprK</name>
    <name evidence="14" type="ORF">D1953_11860</name>
</gene>
<evidence type="ECO:0000256" key="2">
    <source>
        <dbReference type="ARBA" id="ARBA00006883"/>
    </source>
</evidence>
<comment type="miscellaneous">
    <text evidence="11">Both phosphorylation and phosphorolysis are carried out by the same active site and suggest a common mechanism for both reactions.</text>
</comment>
<feature type="active site" evidence="11">
    <location>
        <position position="140"/>
    </location>
</feature>
<sequence>MKRLTIDQVARRFSLNVLVGEQHLQSEIKQPGAHRPGLEFVGHFDFFPTERIQVLGKKEITYLHKLSHRERKMRIRNIVQYHPPCFIVTAGEDGLTYLTEHCIKENIPLLVTKEPVATTEFVAQLDAYMVKELAPEMAVHGVCVNVFGIGILLRGDSGVGKSETAHTLIGRGHRLVADDIVVLKKLSAQTLLGTHDEKTKEFLALRSIGLLNVVRSYGQKAFQNETRIALEINLTKWEKDALYNDLEQEPAYTDYMGIKIPSMEIQLQPGRDIAGLIEAAANNWYLRQQGYSAAEDFYSRLAPEFS</sequence>
<dbReference type="GO" id="GO:0000287">
    <property type="term" value="F:magnesium ion binding"/>
    <property type="evidence" value="ECO:0007669"/>
    <property type="project" value="UniProtKB-UniRule"/>
</dbReference>
<comment type="subunit">
    <text evidence="11">Homohexamer.</text>
</comment>
<keyword evidence="5 11" id="KW-0547">Nucleotide-binding</keyword>
<comment type="caution">
    <text evidence="14">The sequence shown here is derived from an EMBL/GenBank/DDBJ whole genome shotgun (WGS) entry which is preliminary data.</text>
</comment>
<dbReference type="InterPro" id="IPR011104">
    <property type="entry name" value="Hpr_kin/Pase_C"/>
</dbReference>
<comment type="catalytic activity">
    <reaction evidence="10 11">
        <text>[HPr protein]-O-phospho-L-serine + phosphate + H(+) = [HPr protein]-L-serine + diphosphate</text>
        <dbReference type="Rhea" id="RHEA:46604"/>
        <dbReference type="Rhea" id="RHEA-COMP:11602"/>
        <dbReference type="Rhea" id="RHEA-COMP:11603"/>
        <dbReference type="ChEBI" id="CHEBI:15378"/>
        <dbReference type="ChEBI" id="CHEBI:29999"/>
        <dbReference type="ChEBI" id="CHEBI:33019"/>
        <dbReference type="ChEBI" id="CHEBI:43474"/>
        <dbReference type="ChEBI" id="CHEBI:83421"/>
    </reaction>
</comment>
<accession>A0A398B716</accession>
<keyword evidence="11" id="KW-0479">Metal-binding</keyword>
<organism evidence="14 15">
    <name type="scientific">Peribacillus asahii</name>
    <dbReference type="NCBI Taxonomy" id="228899"/>
    <lineage>
        <taxon>Bacteria</taxon>
        <taxon>Bacillati</taxon>
        <taxon>Bacillota</taxon>
        <taxon>Bacilli</taxon>
        <taxon>Bacillales</taxon>
        <taxon>Bacillaceae</taxon>
        <taxon>Peribacillus</taxon>
    </lineage>
</organism>
<evidence type="ECO:0000313" key="15">
    <source>
        <dbReference type="Proteomes" id="UP000266016"/>
    </source>
</evidence>
<dbReference type="SUPFAM" id="SSF75138">
    <property type="entry name" value="HprK N-terminal domain-like"/>
    <property type="match status" value="1"/>
</dbReference>
<protein>
    <recommendedName>
        <fullName evidence="11">HPr kinase/phosphorylase</fullName>
        <shortName evidence="11">HPrK/P</shortName>
        <ecNumber evidence="11">2.7.11.-</ecNumber>
        <ecNumber evidence="11">2.7.4.-</ecNumber>
    </recommendedName>
    <alternativeName>
        <fullName evidence="11">HPr(Ser) kinase/phosphorylase</fullName>
    </alternativeName>
</protein>
<dbReference type="InterPro" id="IPR028979">
    <property type="entry name" value="Ser_kin/Pase_Hpr-like_N_sf"/>
</dbReference>
<dbReference type="InterPro" id="IPR003755">
    <property type="entry name" value="HPr(Ser)_kin/Pase"/>
</dbReference>
<feature type="active site" description="Proton acceptor; for phosphorylation activity. Proton donor; for dephosphorylation activity" evidence="11">
    <location>
        <position position="179"/>
    </location>
</feature>
<feature type="binding site" evidence="11">
    <location>
        <position position="162"/>
    </location>
    <ligand>
        <name>Mg(2+)</name>
        <dbReference type="ChEBI" id="CHEBI:18420"/>
    </ligand>
</feature>
<evidence type="ECO:0000256" key="5">
    <source>
        <dbReference type="ARBA" id="ARBA00022741"/>
    </source>
</evidence>
<dbReference type="GO" id="GO:0004712">
    <property type="term" value="F:protein serine/threonine/tyrosine kinase activity"/>
    <property type="evidence" value="ECO:0007669"/>
    <property type="project" value="UniProtKB-UniRule"/>
</dbReference>
<feature type="domain" description="HPr kinase/phosphorylase C-terminal" evidence="13">
    <location>
        <begin position="132"/>
        <end position="300"/>
    </location>
</feature>
<keyword evidence="7 11" id="KW-0067">ATP-binding</keyword>
<dbReference type="Pfam" id="PF07475">
    <property type="entry name" value="Hpr_kinase_C"/>
    <property type="match status" value="1"/>
</dbReference>
<keyword evidence="11" id="KW-0460">Magnesium</keyword>
<dbReference type="EMBL" id="QWVS01000019">
    <property type="protein sequence ID" value="RID85284.1"/>
    <property type="molecule type" value="Genomic_DNA"/>
</dbReference>
<dbReference type="GO" id="GO:0005524">
    <property type="term" value="F:ATP binding"/>
    <property type="evidence" value="ECO:0007669"/>
    <property type="project" value="UniProtKB-UniRule"/>
</dbReference>
<keyword evidence="9 11" id="KW-0119">Carbohydrate metabolism</keyword>
<dbReference type="SUPFAM" id="SSF53795">
    <property type="entry name" value="PEP carboxykinase-like"/>
    <property type="match status" value="1"/>
</dbReference>
<comment type="function">
    <text evidence="11">Catalyzes the ATP- as well as the pyrophosphate-dependent phosphorylation of a specific serine residue in HPr, a phosphocarrier protein of the phosphoenolpyruvate-dependent sugar phosphotransferase system (PTS). HprK/P also catalyzes the pyrophosphate-producing, inorganic phosphate-dependent dephosphorylation (phosphorolysis) of seryl-phosphorylated HPr (P-Ser-HPr). The two antagonistic activities of HprK/P are regulated by several intracellular metabolites, which change their concentration in response to the absence or presence of rapidly metabolisable carbon sources (glucose, fructose, etc.) in the growth medium. Also phosphorylates/dephosphorylates the HPr-like catabolite repression protein crh on a specific serine residue. Therefore, by controlling the phosphorylation state of HPr and crh, HPrK/P is a sensor enzyme that plays a major role in the regulation of carbon metabolism and sugar transport: it mediates carbon catabolite repression (CCR), and regulates PTS-catalyzed carbohydrate uptake and inducer exclusion.</text>
</comment>
<comment type="catalytic activity">
    <reaction evidence="1 11">
        <text>[HPr protein]-L-serine + ATP = [HPr protein]-O-phospho-L-serine + ADP + H(+)</text>
        <dbReference type="Rhea" id="RHEA:46600"/>
        <dbReference type="Rhea" id="RHEA-COMP:11602"/>
        <dbReference type="Rhea" id="RHEA-COMP:11603"/>
        <dbReference type="ChEBI" id="CHEBI:15378"/>
        <dbReference type="ChEBI" id="CHEBI:29999"/>
        <dbReference type="ChEBI" id="CHEBI:30616"/>
        <dbReference type="ChEBI" id="CHEBI:83421"/>
        <dbReference type="ChEBI" id="CHEBI:456216"/>
    </reaction>
</comment>
<evidence type="ECO:0000256" key="9">
    <source>
        <dbReference type="ARBA" id="ARBA00023277"/>
    </source>
</evidence>
<feature type="active site" evidence="11">
    <location>
        <position position="161"/>
    </location>
</feature>
<dbReference type="PANTHER" id="PTHR30305">
    <property type="entry name" value="PROTEIN YJDM-RELATED"/>
    <property type="match status" value="1"/>
</dbReference>
<dbReference type="GO" id="GO:0004674">
    <property type="term" value="F:protein serine/threonine kinase activity"/>
    <property type="evidence" value="ECO:0007669"/>
    <property type="project" value="UniProtKB-KW"/>
</dbReference>
<dbReference type="HAMAP" id="MF_01249">
    <property type="entry name" value="HPr_kinase"/>
    <property type="match status" value="1"/>
</dbReference>
<dbReference type="Proteomes" id="UP000266016">
    <property type="component" value="Unassembled WGS sequence"/>
</dbReference>
<keyword evidence="3 11" id="KW-0723">Serine/threonine-protein kinase</keyword>
<dbReference type="Gene3D" id="3.40.1390.20">
    <property type="entry name" value="HprK N-terminal domain-like"/>
    <property type="match status" value="1"/>
</dbReference>
<evidence type="ECO:0000256" key="1">
    <source>
        <dbReference type="ARBA" id="ARBA00001120"/>
    </source>
</evidence>
<dbReference type="GO" id="GO:0000155">
    <property type="term" value="F:phosphorelay sensor kinase activity"/>
    <property type="evidence" value="ECO:0007669"/>
    <property type="project" value="InterPro"/>
</dbReference>
<evidence type="ECO:0000256" key="11">
    <source>
        <dbReference type="HAMAP-Rule" id="MF_01249"/>
    </source>
</evidence>
<dbReference type="EC" id="2.7.4.-" evidence="11"/>
<evidence type="ECO:0000256" key="4">
    <source>
        <dbReference type="ARBA" id="ARBA00022679"/>
    </source>
</evidence>
<dbReference type="AlphaFoldDB" id="A0A398B716"/>
<evidence type="ECO:0000256" key="8">
    <source>
        <dbReference type="ARBA" id="ARBA00023268"/>
    </source>
</evidence>
<dbReference type="InterPro" id="IPR027417">
    <property type="entry name" value="P-loop_NTPase"/>
</dbReference>
<keyword evidence="15" id="KW-1185">Reference proteome</keyword>
<proteinExistence type="inferred from homology"/>
<keyword evidence="4 11" id="KW-0808">Transferase</keyword>
<dbReference type="Gene3D" id="3.40.50.300">
    <property type="entry name" value="P-loop containing nucleotide triphosphate hydrolases"/>
    <property type="match status" value="1"/>
</dbReference>
<evidence type="ECO:0000313" key="14">
    <source>
        <dbReference type="EMBL" id="RID85284.1"/>
    </source>
</evidence>